<dbReference type="Proteomes" id="UP000249464">
    <property type="component" value="Unassembled WGS sequence"/>
</dbReference>
<dbReference type="EMBL" id="FQNC01000043">
    <property type="protein sequence ID" value="SGY46163.1"/>
    <property type="molecule type" value="Genomic_DNA"/>
</dbReference>
<accession>A0A2X0MQL2</accession>
<feature type="region of interest" description="Disordered" evidence="1">
    <location>
        <begin position="46"/>
        <end position="95"/>
    </location>
</feature>
<organism evidence="2 3">
    <name type="scientific">Microbotryum silenes-dioicae</name>
    <dbReference type="NCBI Taxonomy" id="796604"/>
    <lineage>
        <taxon>Eukaryota</taxon>
        <taxon>Fungi</taxon>
        <taxon>Dikarya</taxon>
        <taxon>Basidiomycota</taxon>
        <taxon>Pucciniomycotina</taxon>
        <taxon>Microbotryomycetes</taxon>
        <taxon>Microbotryales</taxon>
        <taxon>Microbotryaceae</taxon>
        <taxon>Microbotryum</taxon>
    </lineage>
</organism>
<feature type="compositionally biased region" description="Acidic residues" evidence="1">
    <location>
        <begin position="52"/>
        <end position="81"/>
    </location>
</feature>
<dbReference type="AlphaFoldDB" id="A0A2X0MQL2"/>
<evidence type="ECO:0000313" key="2">
    <source>
        <dbReference type="EMBL" id="SGY46163.1"/>
    </source>
</evidence>
<sequence length="95" mass="10544">MQSTLTKQNYSNRHRTLIVGIIPPSAFLPVVPSLSFHPLRLATHDLTISNNDDGDGDDDDIDDIDDDDENDVDDVDDDDDKDVVRSKKDQGLSCC</sequence>
<feature type="compositionally biased region" description="Basic and acidic residues" evidence="1">
    <location>
        <begin position="82"/>
        <end position="95"/>
    </location>
</feature>
<evidence type="ECO:0000313" key="3">
    <source>
        <dbReference type="Proteomes" id="UP000249464"/>
    </source>
</evidence>
<proteinExistence type="predicted"/>
<protein>
    <submittedName>
        <fullName evidence="2">BQ5605_C001g00392 protein</fullName>
    </submittedName>
</protein>
<evidence type="ECO:0000256" key="1">
    <source>
        <dbReference type="SAM" id="MobiDB-lite"/>
    </source>
</evidence>
<keyword evidence="3" id="KW-1185">Reference proteome</keyword>
<name>A0A2X0MQL2_9BASI</name>
<gene>
    <name evidence="2" type="primary">BQ5605_C001g00392</name>
    <name evidence="2" type="ORF">BQ5605_C001G00392</name>
</gene>
<reference evidence="2 3" key="1">
    <citation type="submission" date="2016-11" db="EMBL/GenBank/DDBJ databases">
        <authorList>
            <person name="Jaros S."/>
            <person name="Januszkiewicz K."/>
            <person name="Wedrychowicz H."/>
        </authorList>
    </citation>
    <scope>NUCLEOTIDE SEQUENCE [LARGE SCALE GENOMIC DNA]</scope>
</reference>